<dbReference type="Proteomes" id="UP000008021">
    <property type="component" value="Chromosome 7"/>
</dbReference>
<evidence type="ECO:0000313" key="2">
    <source>
        <dbReference type="Proteomes" id="UP000008021"/>
    </source>
</evidence>
<dbReference type="EnsemblPlants" id="OMERI07G18000.1">
    <property type="protein sequence ID" value="OMERI07G18000.1"/>
    <property type="gene ID" value="OMERI07G18000"/>
</dbReference>
<keyword evidence="2" id="KW-1185">Reference proteome</keyword>
<dbReference type="Gramene" id="OMERI07G18000.1">
    <property type="protein sequence ID" value="OMERI07G18000.1"/>
    <property type="gene ID" value="OMERI07G18000"/>
</dbReference>
<reference evidence="1" key="2">
    <citation type="submission" date="2018-05" db="EMBL/GenBank/DDBJ databases">
        <title>OmerRS3 (Oryza meridionalis Reference Sequence Version 3).</title>
        <authorList>
            <person name="Zhang J."/>
            <person name="Kudrna D."/>
            <person name="Lee S."/>
            <person name="Talag J."/>
            <person name="Welchert J."/>
            <person name="Wing R.A."/>
        </authorList>
    </citation>
    <scope>NUCLEOTIDE SEQUENCE [LARGE SCALE GENOMIC DNA]</scope>
    <source>
        <strain evidence="1">cv. OR44</strain>
    </source>
</reference>
<dbReference type="HOGENOM" id="CLU_2324303_0_0_1"/>
<dbReference type="AlphaFoldDB" id="A0A0E0EE46"/>
<reference evidence="1" key="1">
    <citation type="submission" date="2015-04" db="UniProtKB">
        <authorList>
            <consortium name="EnsemblPlants"/>
        </authorList>
    </citation>
    <scope>IDENTIFICATION</scope>
</reference>
<evidence type="ECO:0000313" key="1">
    <source>
        <dbReference type="EnsemblPlants" id="OMERI07G18000.1"/>
    </source>
</evidence>
<accession>A0A0E0EE46</accession>
<sequence>MWGREYCRQLVSRTGIEIGRGGAPRGITSIETVTKEITAGSDTCLIKEKEIEHKKYINDKKNVDWDQIKDSDCVNRKPDHVSQVSTKARVISTYRIIGT</sequence>
<organism evidence="1">
    <name type="scientific">Oryza meridionalis</name>
    <dbReference type="NCBI Taxonomy" id="40149"/>
    <lineage>
        <taxon>Eukaryota</taxon>
        <taxon>Viridiplantae</taxon>
        <taxon>Streptophyta</taxon>
        <taxon>Embryophyta</taxon>
        <taxon>Tracheophyta</taxon>
        <taxon>Spermatophyta</taxon>
        <taxon>Magnoliopsida</taxon>
        <taxon>Liliopsida</taxon>
        <taxon>Poales</taxon>
        <taxon>Poaceae</taxon>
        <taxon>BOP clade</taxon>
        <taxon>Oryzoideae</taxon>
        <taxon>Oryzeae</taxon>
        <taxon>Oryzinae</taxon>
        <taxon>Oryza</taxon>
    </lineage>
</organism>
<protein>
    <submittedName>
        <fullName evidence="1">Uncharacterized protein</fullName>
    </submittedName>
</protein>
<proteinExistence type="predicted"/>
<name>A0A0E0EE46_9ORYZ</name>